<evidence type="ECO:0000256" key="14">
    <source>
        <dbReference type="ARBA" id="ARBA00023136"/>
    </source>
</evidence>
<keyword evidence="12" id="KW-0408">Iron</keyword>
<dbReference type="EMBL" id="LANU01000003">
    <property type="protein sequence ID" value="KJV63386.1"/>
    <property type="molecule type" value="Genomic_DNA"/>
</dbReference>
<dbReference type="GO" id="GO:0004129">
    <property type="term" value="F:cytochrome-c oxidase activity"/>
    <property type="evidence" value="ECO:0007669"/>
    <property type="project" value="UniProtKB-EC"/>
</dbReference>
<dbReference type="EC" id="7.1.1.9" evidence="18"/>
<evidence type="ECO:0000256" key="3">
    <source>
        <dbReference type="ARBA" id="ARBA00007866"/>
    </source>
</evidence>
<dbReference type="PROSITE" id="PS00078">
    <property type="entry name" value="COX2"/>
    <property type="match status" value="1"/>
</dbReference>
<evidence type="ECO:0000256" key="8">
    <source>
        <dbReference type="ARBA" id="ARBA00022723"/>
    </source>
</evidence>
<keyword evidence="4 17" id="KW-0813">Transport</keyword>
<keyword evidence="20" id="KW-0732">Signal</keyword>
<evidence type="ECO:0000256" key="7">
    <source>
        <dbReference type="ARBA" id="ARBA00022692"/>
    </source>
</evidence>
<evidence type="ECO:0000256" key="4">
    <source>
        <dbReference type="ARBA" id="ARBA00022448"/>
    </source>
</evidence>
<dbReference type="Pfam" id="PF00116">
    <property type="entry name" value="COX2"/>
    <property type="match status" value="1"/>
</dbReference>
<comment type="catalytic activity">
    <reaction evidence="16 18">
        <text>4 Fe(II)-[cytochrome c] + O2 + 8 H(+)(in) = 4 Fe(III)-[cytochrome c] + 2 H2O + 4 H(+)(out)</text>
        <dbReference type="Rhea" id="RHEA:11436"/>
        <dbReference type="Rhea" id="RHEA-COMP:10350"/>
        <dbReference type="Rhea" id="RHEA-COMP:14399"/>
        <dbReference type="ChEBI" id="CHEBI:15377"/>
        <dbReference type="ChEBI" id="CHEBI:15378"/>
        <dbReference type="ChEBI" id="CHEBI:15379"/>
        <dbReference type="ChEBI" id="CHEBI:29033"/>
        <dbReference type="ChEBI" id="CHEBI:29034"/>
        <dbReference type="EC" id="7.1.1.9"/>
    </reaction>
</comment>
<reference evidence="23 24" key="1">
    <citation type="submission" date="2015-02" db="EMBL/GenBank/DDBJ databases">
        <title>Genome Sequencing of Rickettsiales.</title>
        <authorList>
            <person name="Daugherty S.C."/>
            <person name="Su Q."/>
            <person name="Abolude K."/>
            <person name="Beier-Sexton M."/>
            <person name="Carlyon J.A."/>
            <person name="Carter R."/>
            <person name="Day N.P."/>
            <person name="Dumler S.J."/>
            <person name="Dyachenko V."/>
            <person name="Godinez A."/>
            <person name="Kurtti T.J."/>
            <person name="Lichay M."/>
            <person name="Mullins K.E."/>
            <person name="Ott S."/>
            <person name="Pappas-Brown V."/>
            <person name="Paris D.H."/>
            <person name="Patel P."/>
            <person name="Richards A.L."/>
            <person name="Sadzewicz L."/>
            <person name="Sears K."/>
            <person name="Seidman D."/>
            <person name="Sengamalay N."/>
            <person name="Stenos J."/>
            <person name="Tallon L.J."/>
            <person name="Vincent G."/>
            <person name="Fraser C.M."/>
            <person name="Munderloh U."/>
            <person name="Dunning-Hotopp J.C."/>
        </authorList>
    </citation>
    <scope>NUCLEOTIDE SEQUENCE [LARGE SCALE GENOMIC DNA]</scope>
    <source>
        <strain evidence="23 24">EmCRT</strain>
    </source>
</reference>
<dbReference type="InterPro" id="IPR002429">
    <property type="entry name" value="CcO_II-like_C"/>
</dbReference>
<evidence type="ECO:0000256" key="11">
    <source>
        <dbReference type="ARBA" id="ARBA00022989"/>
    </source>
</evidence>
<evidence type="ECO:0000256" key="15">
    <source>
        <dbReference type="ARBA" id="ARBA00024688"/>
    </source>
</evidence>
<dbReference type="InterPro" id="IPR008972">
    <property type="entry name" value="Cupredoxin"/>
</dbReference>
<dbReference type="PRINTS" id="PR01166">
    <property type="entry name" value="CYCOXIDASEII"/>
</dbReference>
<dbReference type="Proteomes" id="UP000033546">
    <property type="component" value="Unassembled WGS sequence"/>
</dbReference>
<evidence type="ECO:0000256" key="19">
    <source>
        <dbReference type="SAM" id="Phobius"/>
    </source>
</evidence>
<dbReference type="GO" id="GO:0016491">
    <property type="term" value="F:oxidoreductase activity"/>
    <property type="evidence" value="ECO:0007669"/>
    <property type="project" value="UniProtKB-KW"/>
</dbReference>
<evidence type="ECO:0000256" key="10">
    <source>
        <dbReference type="ARBA" id="ARBA00022982"/>
    </source>
</evidence>
<evidence type="ECO:0000256" key="5">
    <source>
        <dbReference type="ARBA" id="ARBA00022617"/>
    </source>
</evidence>
<dbReference type="InterPro" id="IPR011759">
    <property type="entry name" value="Cyt_c_oxidase_su2_TM_dom"/>
</dbReference>
<dbReference type="NCBIfam" id="TIGR02866">
    <property type="entry name" value="CoxB"/>
    <property type="match status" value="1"/>
</dbReference>
<dbReference type="RefSeq" id="WP_045805127.1">
    <property type="nucleotide sequence ID" value="NZ_LANU01000003.1"/>
</dbReference>
<dbReference type="Gene3D" id="1.10.287.90">
    <property type="match status" value="1"/>
</dbReference>
<feature type="domain" description="Cytochrome oxidase subunit II transmembrane region profile" evidence="22">
    <location>
        <begin position="20"/>
        <end position="118"/>
    </location>
</feature>
<dbReference type="PROSITE" id="PS50999">
    <property type="entry name" value="COX2_TM"/>
    <property type="match status" value="1"/>
</dbReference>
<evidence type="ECO:0000313" key="23">
    <source>
        <dbReference type="EMBL" id="KJV63386.1"/>
    </source>
</evidence>
<keyword evidence="14 19" id="KW-0472">Membrane</keyword>
<dbReference type="GO" id="GO:0005886">
    <property type="term" value="C:plasma membrane"/>
    <property type="evidence" value="ECO:0007669"/>
    <property type="project" value="UniProtKB-SubCell"/>
</dbReference>
<dbReference type="AlphaFoldDB" id="A0A0F3N6M3"/>
<keyword evidence="7 17" id="KW-0812">Transmembrane</keyword>
<feature type="transmembrane region" description="Helical" evidence="19">
    <location>
        <begin position="86"/>
        <end position="105"/>
    </location>
</feature>
<organism evidence="23 24">
    <name type="scientific">Ehrlichia cf. muris str. EmCRT</name>
    <dbReference type="NCBI Taxonomy" id="1359167"/>
    <lineage>
        <taxon>Bacteria</taxon>
        <taxon>Pseudomonadati</taxon>
        <taxon>Pseudomonadota</taxon>
        <taxon>Alphaproteobacteria</taxon>
        <taxon>Rickettsiales</taxon>
        <taxon>Anaplasmataceae</taxon>
        <taxon>Ehrlichia</taxon>
    </lineage>
</organism>
<evidence type="ECO:0000256" key="1">
    <source>
        <dbReference type="ARBA" id="ARBA00001971"/>
    </source>
</evidence>
<dbReference type="Pfam" id="PF02790">
    <property type="entry name" value="COX2_TM"/>
    <property type="match status" value="1"/>
</dbReference>
<dbReference type="CDD" id="cd13912">
    <property type="entry name" value="CcO_II_C"/>
    <property type="match status" value="1"/>
</dbReference>
<dbReference type="SUPFAM" id="SSF81464">
    <property type="entry name" value="Cytochrome c oxidase subunit II-like, transmembrane region"/>
    <property type="match status" value="1"/>
</dbReference>
<feature type="domain" description="Cytochrome oxidase subunit II copper A binding" evidence="21">
    <location>
        <begin position="119"/>
        <end position="252"/>
    </location>
</feature>
<dbReference type="SUPFAM" id="SSF49503">
    <property type="entry name" value="Cupredoxins"/>
    <property type="match status" value="1"/>
</dbReference>
<feature type="transmembrane region" description="Helical" evidence="19">
    <location>
        <begin position="43"/>
        <end position="66"/>
    </location>
</feature>
<keyword evidence="8 18" id="KW-0479">Metal-binding</keyword>
<dbReference type="PANTHER" id="PTHR22888">
    <property type="entry name" value="CYTOCHROME C OXIDASE, SUBUNIT II"/>
    <property type="match status" value="1"/>
</dbReference>
<comment type="subcellular location">
    <subcellularLocation>
        <location evidence="17">Cell membrane</location>
        <topology evidence="17">Multi-pass membrane protein</topology>
    </subcellularLocation>
    <subcellularLocation>
        <location evidence="2">Membrane</location>
        <topology evidence="2">Multi-pass membrane protein</topology>
    </subcellularLocation>
</comment>
<evidence type="ECO:0000256" key="13">
    <source>
        <dbReference type="ARBA" id="ARBA00023008"/>
    </source>
</evidence>
<dbReference type="InterPro" id="IPR034210">
    <property type="entry name" value="CcO_II_C"/>
</dbReference>
<comment type="cofactor">
    <cofactor evidence="1">
        <name>heme</name>
        <dbReference type="ChEBI" id="CHEBI:30413"/>
    </cofactor>
</comment>
<dbReference type="InterPro" id="IPR045187">
    <property type="entry name" value="CcO_II"/>
</dbReference>
<name>A0A0F3N6M3_9RICK</name>
<feature type="chain" id="PRO_5002464932" description="Cytochrome c oxidase subunit 2" evidence="20">
    <location>
        <begin position="20"/>
        <end position="257"/>
    </location>
</feature>
<evidence type="ECO:0000259" key="21">
    <source>
        <dbReference type="PROSITE" id="PS50857"/>
    </source>
</evidence>
<dbReference type="PROSITE" id="PS50857">
    <property type="entry name" value="COX2_CUA"/>
    <property type="match status" value="1"/>
</dbReference>
<evidence type="ECO:0000256" key="20">
    <source>
        <dbReference type="SAM" id="SignalP"/>
    </source>
</evidence>
<gene>
    <name evidence="23" type="primary">coxB</name>
    <name evidence="23" type="ORF">EMUCRT_0840</name>
</gene>
<evidence type="ECO:0000313" key="24">
    <source>
        <dbReference type="Proteomes" id="UP000033546"/>
    </source>
</evidence>
<proteinExistence type="inferred from homology"/>
<evidence type="ECO:0000256" key="17">
    <source>
        <dbReference type="RuleBase" id="RU000456"/>
    </source>
</evidence>
<accession>A0A0F3N6M3</accession>
<dbReference type="InterPro" id="IPR001505">
    <property type="entry name" value="Copper_CuA"/>
</dbReference>
<dbReference type="InterPro" id="IPR036257">
    <property type="entry name" value="Cyt_c_oxidase_su2_TM_sf"/>
</dbReference>
<dbReference type="InterPro" id="IPR014222">
    <property type="entry name" value="Cyt_c_oxidase_su2"/>
</dbReference>
<evidence type="ECO:0000259" key="22">
    <source>
        <dbReference type="PROSITE" id="PS50999"/>
    </source>
</evidence>
<keyword evidence="23" id="KW-0560">Oxidoreductase</keyword>
<evidence type="ECO:0000256" key="12">
    <source>
        <dbReference type="ARBA" id="ARBA00023004"/>
    </source>
</evidence>
<dbReference type="GO" id="GO:0005507">
    <property type="term" value="F:copper ion binding"/>
    <property type="evidence" value="ECO:0007669"/>
    <property type="project" value="InterPro"/>
</dbReference>
<comment type="function">
    <text evidence="15 18">Subunits I and II form the functional core of the enzyme complex. Electrons originating in cytochrome c are transferred via heme a and Cu(A) to the binuclear center formed by heme a3 and Cu(B).</text>
</comment>
<dbReference type="FunFam" id="2.60.40.420:FF:000001">
    <property type="entry name" value="Cytochrome c oxidase subunit 2"/>
    <property type="match status" value="1"/>
</dbReference>
<keyword evidence="6 17" id="KW-0679">Respiratory chain</keyword>
<comment type="caution">
    <text evidence="23">The sequence shown here is derived from an EMBL/GenBank/DDBJ whole genome shotgun (WGS) entry which is preliminary data.</text>
</comment>
<comment type="cofactor">
    <cofactor evidence="18">
        <name>Cu cation</name>
        <dbReference type="ChEBI" id="CHEBI:23378"/>
    </cofactor>
    <text evidence="18">Binds a copper A center.</text>
</comment>
<dbReference type="Gene3D" id="2.60.40.420">
    <property type="entry name" value="Cupredoxins - blue copper proteins"/>
    <property type="match status" value="1"/>
</dbReference>
<dbReference type="GO" id="GO:0042773">
    <property type="term" value="P:ATP synthesis coupled electron transport"/>
    <property type="evidence" value="ECO:0007669"/>
    <property type="project" value="TreeGrafter"/>
</dbReference>
<feature type="signal peptide" evidence="20">
    <location>
        <begin position="1"/>
        <end position="19"/>
    </location>
</feature>
<evidence type="ECO:0000256" key="2">
    <source>
        <dbReference type="ARBA" id="ARBA00004141"/>
    </source>
</evidence>
<evidence type="ECO:0000256" key="18">
    <source>
        <dbReference type="RuleBase" id="RU004024"/>
    </source>
</evidence>
<comment type="similarity">
    <text evidence="3 17">Belongs to the cytochrome c oxidase subunit 2 family.</text>
</comment>
<sequence>MLRFLVFFFCIFNPFSTFAAPVQWQMGFQAPATEIMESIIRSHNFVMFVMSVVAVIVFAVMTYALIKFRKRSGDKIVFNTKNSHNAVLEILWTLIPLVIVGFLTISNVKLIRHEQKIPNVEMTLKAIGYQWYWGYVYPDYKNFAFDSYMKATDSLESQDLRLLEVDNRIVVPINTNILLQVTSADVIHSWAVPALGVKIDAVPGRLNEAWFNIKTPGTYYGQCSELCGRLHGFMPIVIVAVEKEQFNEWIQEKTLEL</sequence>
<keyword evidence="10 17" id="KW-0249">Electron transport</keyword>
<evidence type="ECO:0000256" key="9">
    <source>
        <dbReference type="ARBA" id="ARBA00022967"/>
    </source>
</evidence>
<keyword evidence="13 18" id="KW-0186">Copper</keyword>
<keyword evidence="11 19" id="KW-1133">Transmembrane helix</keyword>
<protein>
    <recommendedName>
        <fullName evidence="18">Cytochrome c oxidase subunit 2</fullName>
        <ecNumber evidence="18">7.1.1.9</ecNumber>
    </recommendedName>
</protein>
<keyword evidence="9" id="KW-1278">Translocase</keyword>
<evidence type="ECO:0000256" key="16">
    <source>
        <dbReference type="ARBA" id="ARBA00047816"/>
    </source>
</evidence>
<dbReference type="PATRIC" id="fig|1359167.3.peg.807"/>
<dbReference type="PANTHER" id="PTHR22888:SF9">
    <property type="entry name" value="CYTOCHROME C OXIDASE SUBUNIT 2"/>
    <property type="match status" value="1"/>
</dbReference>
<evidence type="ECO:0000256" key="6">
    <source>
        <dbReference type="ARBA" id="ARBA00022660"/>
    </source>
</evidence>
<keyword evidence="5" id="KW-0349">Heme</keyword>